<dbReference type="Gene3D" id="1.10.1740.10">
    <property type="match status" value="1"/>
</dbReference>
<dbReference type="InterPro" id="IPR013249">
    <property type="entry name" value="RNA_pol_sigma70_r4_t2"/>
</dbReference>
<dbReference type="RefSeq" id="WP_283075646.1">
    <property type="nucleotide sequence ID" value="NZ_CP121671.1"/>
</dbReference>
<evidence type="ECO:0000256" key="2">
    <source>
        <dbReference type="ARBA" id="ARBA00023015"/>
    </source>
</evidence>
<dbReference type="InterPro" id="IPR014284">
    <property type="entry name" value="RNA_pol_sigma-70_dom"/>
</dbReference>
<protein>
    <submittedName>
        <fullName evidence="7">RNA polymerase sigma factor</fullName>
    </submittedName>
</protein>
<dbReference type="SUPFAM" id="SSF88946">
    <property type="entry name" value="Sigma2 domain of RNA polymerase sigma factors"/>
    <property type="match status" value="1"/>
</dbReference>
<comment type="similarity">
    <text evidence="1">Belongs to the sigma-70 factor family. ECF subfamily.</text>
</comment>
<dbReference type="Pfam" id="PF04542">
    <property type="entry name" value="Sigma70_r2"/>
    <property type="match status" value="1"/>
</dbReference>
<feature type="domain" description="RNA polymerase sigma factor 70 region 4 type 2" evidence="6">
    <location>
        <begin position="124"/>
        <end position="176"/>
    </location>
</feature>
<organism evidence="7 8">
    <name type="scientific">Halobacillus naozhouensis</name>
    <dbReference type="NCBI Taxonomy" id="554880"/>
    <lineage>
        <taxon>Bacteria</taxon>
        <taxon>Bacillati</taxon>
        <taxon>Bacillota</taxon>
        <taxon>Bacilli</taxon>
        <taxon>Bacillales</taxon>
        <taxon>Bacillaceae</taxon>
        <taxon>Halobacillus</taxon>
    </lineage>
</organism>
<dbReference type="Pfam" id="PF08281">
    <property type="entry name" value="Sigma70_r4_2"/>
    <property type="match status" value="1"/>
</dbReference>
<dbReference type="EMBL" id="CP121671">
    <property type="protein sequence ID" value="WFT73639.1"/>
    <property type="molecule type" value="Genomic_DNA"/>
</dbReference>
<sequence>MDYNRHFNAEDIVGSLKMHRINPLELIEEIYKEHYVYLRNFLIGLTKNDEVADDIIQELFAKILVNPSSVLEVTYMKSWLVKGAKNTFLDYHKKKKPELLKDENIIETVLINNQTPEVKTVVNNQIDTVLGELNVTDRAIILAKVYYGYDYQEISALLNIPVSTLKSKVFRMRKQMAKER</sequence>
<dbReference type="CDD" id="cd06171">
    <property type="entry name" value="Sigma70_r4"/>
    <property type="match status" value="1"/>
</dbReference>
<dbReference type="PANTHER" id="PTHR43133:SF60">
    <property type="entry name" value="RNA POLYMERASE SIGMA FACTOR SIGV"/>
    <property type="match status" value="1"/>
</dbReference>
<keyword evidence="2" id="KW-0805">Transcription regulation</keyword>
<reference evidence="7 8" key="1">
    <citation type="submission" date="2023-04" db="EMBL/GenBank/DDBJ databases">
        <title>Genome sequence of Halobacillus naozhouensis KACC 21980.</title>
        <authorList>
            <person name="Kim S."/>
            <person name="Heo J."/>
            <person name="Kwon S.-W."/>
        </authorList>
    </citation>
    <scope>NUCLEOTIDE SEQUENCE [LARGE SCALE GENOMIC DNA]</scope>
    <source>
        <strain evidence="7 8">KCTC 13234</strain>
    </source>
</reference>
<name>A0ABY8IWD4_9BACI</name>
<dbReference type="Proteomes" id="UP001221597">
    <property type="component" value="Chromosome"/>
</dbReference>
<dbReference type="PANTHER" id="PTHR43133">
    <property type="entry name" value="RNA POLYMERASE ECF-TYPE SIGMA FACTO"/>
    <property type="match status" value="1"/>
</dbReference>
<accession>A0ABY8IWD4</accession>
<dbReference type="NCBIfam" id="TIGR02937">
    <property type="entry name" value="sigma70-ECF"/>
    <property type="match status" value="1"/>
</dbReference>
<evidence type="ECO:0000313" key="8">
    <source>
        <dbReference type="Proteomes" id="UP001221597"/>
    </source>
</evidence>
<dbReference type="InterPro" id="IPR007627">
    <property type="entry name" value="RNA_pol_sigma70_r2"/>
</dbReference>
<dbReference type="InterPro" id="IPR039425">
    <property type="entry name" value="RNA_pol_sigma-70-like"/>
</dbReference>
<keyword evidence="4" id="KW-0804">Transcription</keyword>
<dbReference type="SUPFAM" id="SSF88659">
    <property type="entry name" value="Sigma3 and sigma4 domains of RNA polymerase sigma factors"/>
    <property type="match status" value="1"/>
</dbReference>
<evidence type="ECO:0000259" key="5">
    <source>
        <dbReference type="Pfam" id="PF04542"/>
    </source>
</evidence>
<evidence type="ECO:0000256" key="1">
    <source>
        <dbReference type="ARBA" id="ARBA00010641"/>
    </source>
</evidence>
<dbReference type="InterPro" id="IPR013324">
    <property type="entry name" value="RNA_pol_sigma_r3/r4-like"/>
</dbReference>
<evidence type="ECO:0000259" key="6">
    <source>
        <dbReference type="Pfam" id="PF08281"/>
    </source>
</evidence>
<feature type="domain" description="RNA polymerase sigma-70 region 2" evidence="5">
    <location>
        <begin position="30"/>
        <end position="96"/>
    </location>
</feature>
<evidence type="ECO:0000313" key="7">
    <source>
        <dbReference type="EMBL" id="WFT73639.1"/>
    </source>
</evidence>
<dbReference type="InterPro" id="IPR013325">
    <property type="entry name" value="RNA_pol_sigma_r2"/>
</dbReference>
<dbReference type="InterPro" id="IPR036388">
    <property type="entry name" value="WH-like_DNA-bd_sf"/>
</dbReference>
<keyword evidence="3" id="KW-0731">Sigma factor</keyword>
<evidence type="ECO:0000256" key="4">
    <source>
        <dbReference type="ARBA" id="ARBA00023163"/>
    </source>
</evidence>
<dbReference type="Gene3D" id="1.10.10.10">
    <property type="entry name" value="Winged helix-like DNA-binding domain superfamily/Winged helix DNA-binding domain"/>
    <property type="match status" value="1"/>
</dbReference>
<evidence type="ECO:0000256" key="3">
    <source>
        <dbReference type="ARBA" id="ARBA00023082"/>
    </source>
</evidence>
<keyword evidence="8" id="KW-1185">Reference proteome</keyword>
<gene>
    <name evidence="7" type="ORF">P9989_14835</name>
</gene>
<proteinExistence type="inferred from homology"/>